<organism evidence="1 2">
    <name type="scientific">Candidatus Giovannonibacteria bacterium RIFCSPLOWO2_01_FULL_45_34</name>
    <dbReference type="NCBI Taxonomy" id="1798351"/>
    <lineage>
        <taxon>Bacteria</taxon>
        <taxon>Candidatus Giovannoniibacteriota</taxon>
    </lineage>
</organism>
<proteinExistence type="predicted"/>
<accession>A0A1F5WYX1</accession>
<dbReference type="Proteomes" id="UP000178114">
    <property type="component" value="Unassembled WGS sequence"/>
</dbReference>
<dbReference type="EMBL" id="MFID01000027">
    <property type="protein sequence ID" value="OGF80844.1"/>
    <property type="molecule type" value="Genomic_DNA"/>
</dbReference>
<dbReference type="AlphaFoldDB" id="A0A1F5WYX1"/>
<reference evidence="1 2" key="1">
    <citation type="journal article" date="2016" name="Nat. Commun.">
        <title>Thousands of microbial genomes shed light on interconnected biogeochemical processes in an aquifer system.</title>
        <authorList>
            <person name="Anantharaman K."/>
            <person name="Brown C.T."/>
            <person name="Hug L.A."/>
            <person name="Sharon I."/>
            <person name="Castelle C.J."/>
            <person name="Probst A.J."/>
            <person name="Thomas B.C."/>
            <person name="Singh A."/>
            <person name="Wilkins M.J."/>
            <person name="Karaoz U."/>
            <person name="Brodie E.L."/>
            <person name="Williams K.H."/>
            <person name="Hubbard S.S."/>
            <person name="Banfield J.F."/>
        </authorList>
    </citation>
    <scope>NUCLEOTIDE SEQUENCE [LARGE SCALE GENOMIC DNA]</scope>
</reference>
<evidence type="ECO:0000313" key="2">
    <source>
        <dbReference type="Proteomes" id="UP000178114"/>
    </source>
</evidence>
<sequence>MAGINDELLAETVKLSKEAKKFGRTLGIEPTEILSKSSDEAPAVSFLNMYVQEKMTISSPGSFYVAFSALCSNLPIKSLVNQLRGHSVYFRCTNEFASSEAVITLDFAKASLTRKAEVLFHEDLHMNTKQTWSSDYVESLVTPLAFLASLEFLKSKHEWTSVSDLMSYIVSLRLFSQELTDLVAKLTVLYSSSSPDDPNIHAEAENILMSFPNYRRYILTALKDQYFDGAFEAKISHDLMYYKDFNRIIKLYDKTGNLKTLIEDIKKAPSGTKEIEKYLEKLEEKYSKPR</sequence>
<evidence type="ECO:0000313" key="1">
    <source>
        <dbReference type="EMBL" id="OGF80844.1"/>
    </source>
</evidence>
<name>A0A1F5WYX1_9BACT</name>
<protein>
    <submittedName>
        <fullName evidence="1">Uncharacterized protein</fullName>
    </submittedName>
</protein>
<gene>
    <name evidence="1" type="ORF">A2930_00520</name>
</gene>
<comment type="caution">
    <text evidence="1">The sequence shown here is derived from an EMBL/GenBank/DDBJ whole genome shotgun (WGS) entry which is preliminary data.</text>
</comment>